<keyword evidence="2" id="KW-1185">Reference proteome</keyword>
<feature type="non-terminal residue" evidence="1">
    <location>
        <position position="182"/>
    </location>
</feature>
<dbReference type="AlphaFoldDB" id="A0A0C2F5X0"/>
<gene>
    <name evidence="1" type="ORF">ANCDUO_27641</name>
</gene>
<dbReference type="OrthoDB" id="434at2759"/>
<name>A0A0C2F5X0_9BILA</name>
<reference evidence="1 2" key="1">
    <citation type="submission" date="2013-12" db="EMBL/GenBank/DDBJ databases">
        <title>Draft genome of the parsitic nematode Ancylostoma duodenale.</title>
        <authorList>
            <person name="Mitreva M."/>
        </authorList>
    </citation>
    <scope>NUCLEOTIDE SEQUENCE [LARGE SCALE GENOMIC DNA]</scope>
    <source>
        <strain evidence="1 2">Zhejiang</strain>
    </source>
</reference>
<proteinExistence type="predicted"/>
<accession>A0A0C2F5X0</accession>
<dbReference type="SUPFAM" id="SSF51556">
    <property type="entry name" value="Metallo-dependent hydrolases"/>
    <property type="match status" value="1"/>
</dbReference>
<dbReference type="Gene3D" id="3.20.20.140">
    <property type="entry name" value="Metal-dependent hydrolases"/>
    <property type="match status" value="1"/>
</dbReference>
<dbReference type="Proteomes" id="UP000054047">
    <property type="component" value="Unassembled WGS sequence"/>
</dbReference>
<organism evidence="1 2">
    <name type="scientific">Ancylostoma duodenale</name>
    <dbReference type="NCBI Taxonomy" id="51022"/>
    <lineage>
        <taxon>Eukaryota</taxon>
        <taxon>Metazoa</taxon>
        <taxon>Ecdysozoa</taxon>
        <taxon>Nematoda</taxon>
        <taxon>Chromadorea</taxon>
        <taxon>Rhabditida</taxon>
        <taxon>Rhabditina</taxon>
        <taxon>Rhabditomorpha</taxon>
        <taxon>Strongyloidea</taxon>
        <taxon>Ancylostomatidae</taxon>
        <taxon>Ancylostomatinae</taxon>
        <taxon>Ancylostoma</taxon>
    </lineage>
</organism>
<evidence type="ECO:0000313" key="1">
    <source>
        <dbReference type="EMBL" id="KIH42374.1"/>
    </source>
</evidence>
<dbReference type="SUPFAM" id="SSF51338">
    <property type="entry name" value="Composite domain of metallo-dependent hydrolases"/>
    <property type="match status" value="1"/>
</dbReference>
<evidence type="ECO:0000313" key="2">
    <source>
        <dbReference type="Proteomes" id="UP000054047"/>
    </source>
</evidence>
<dbReference type="InterPro" id="IPR032466">
    <property type="entry name" value="Metal_Hydrolase"/>
</dbReference>
<dbReference type="EMBL" id="KN795799">
    <property type="protein sequence ID" value="KIH42374.1"/>
    <property type="molecule type" value="Genomic_DNA"/>
</dbReference>
<protein>
    <submittedName>
        <fullName evidence="1">Uncharacterized protein</fullName>
    </submittedName>
</protein>
<sequence>MLPLMLTAVSQGKLSFRQLVDRLHYNPKKIFALPDQEDTYIEVDVNEEWTIPDAGGQSKCGWTPYAGMKVRGRVEKVVIRGEEAYVDGEIHVPPGFGRNIRVLQASSLQQTANAGSKNDLLDLDTSLLGELHVVTDEAKQQSGKSISSDESPVPVALVPMTPREVTLAGSHLLSVHELGKTT</sequence>
<dbReference type="InterPro" id="IPR011059">
    <property type="entry name" value="Metal-dep_hydrolase_composite"/>
</dbReference>
<dbReference type="GO" id="GO:0016810">
    <property type="term" value="F:hydrolase activity, acting on carbon-nitrogen (but not peptide) bonds"/>
    <property type="evidence" value="ECO:0007669"/>
    <property type="project" value="InterPro"/>
</dbReference>